<dbReference type="AlphaFoldDB" id="A0A388TJR8"/>
<comment type="caution">
    <text evidence="1">The sequence shown here is derived from an EMBL/GenBank/DDBJ whole genome shotgun (WGS) entry which is preliminary data.</text>
</comment>
<dbReference type="EMBL" id="BGZP01000004">
    <property type="protein sequence ID" value="GBR77567.1"/>
    <property type="molecule type" value="Genomic_DNA"/>
</dbReference>
<protein>
    <submittedName>
        <fullName evidence="1">Uncharacterized protein</fullName>
    </submittedName>
</protein>
<organism evidence="1 2">
    <name type="scientific">Candidatus Termititenax dinenymphae</name>
    <dbReference type="NCBI Taxonomy" id="2218523"/>
    <lineage>
        <taxon>Bacteria</taxon>
        <taxon>Bacillati</taxon>
        <taxon>Candidatus Margulisiibacteriota</taxon>
        <taxon>Candidatus Termititenacia</taxon>
        <taxon>Candidatus Termititenacales</taxon>
        <taxon>Candidatus Termititenacaceae</taxon>
        <taxon>Candidatus Termititenax</taxon>
    </lineage>
</organism>
<proteinExistence type="predicted"/>
<evidence type="ECO:0000313" key="2">
    <source>
        <dbReference type="Proteomes" id="UP000282196"/>
    </source>
</evidence>
<keyword evidence="2" id="KW-1185">Reference proteome</keyword>
<name>A0A388TJR8_9BACT</name>
<gene>
    <name evidence="1" type="ORF">RDn1_226</name>
</gene>
<reference evidence="1 2" key="1">
    <citation type="journal article" date="2019" name="ISME J.">
        <title>Genome analyses of uncultured TG2/ZB3 bacteria in 'Margulisbacteria' specifically attached to ectosymbiotic spirochetes of protists in the termite gut.</title>
        <authorList>
            <person name="Utami Y.D."/>
            <person name="Kuwahara H."/>
            <person name="Igai K."/>
            <person name="Murakami T."/>
            <person name="Sugaya K."/>
            <person name="Morikawa T."/>
            <person name="Nagura Y."/>
            <person name="Yuki M."/>
            <person name="Deevong P."/>
            <person name="Inoue T."/>
            <person name="Kihara K."/>
            <person name="Lo N."/>
            <person name="Yamada A."/>
            <person name="Ohkuma M."/>
            <person name="Hongoh Y."/>
        </authorList>
    </citation>
    <scope>NUCLEOTIDE SEQUENCE [LARGE SCALE GENOMIC DNA]</scope>
    <source>
        <strain evidence="1">RsDinE6-01</strain>
    </source>
</reference>
<dbReference type="Proteomes" id="UP000282196">
    <property type="component" value="Unassembled WGS sequence"/>
</dbReference>
<evidence type="ECO:0000313" key="1">
    <source>
        <dbReference type="EMBL" id="GBR77567.1"/>
    </source>
</evidence>
<accession>A0A388TJR8</accession>
<sequence>MSYFLKTKQIADFAKVVEALNTLMGDFTPAGKSFVALLTRKLRDLNIDLQSLEASAFLLKITKKIYDLGYIPPLILQSLHDRHGNRQTLVISNLSVDEEKIIAACILTSAPANNESVYRKQPRQYTNPFSYEHGLLSNIYNTVMDWTFDNTQIAINITKQVQNALEKAFDQTPLQAVSSIHRLLTVDQIRGFNEMYMNPKGIGNYLRNRVQEIK</sequence>